<accession>A0A1I2NQQ2</accession>
<name>A0A1I2NQQ2_9FIRM</name>
<dbReference type="AlphaFoldDB" id="A0A1I2NQQ2"/>
<dbReference type="SUPFAM" id="SSF55729">
    <property type="entry name" value="Acyl-CoA N-acyltransferases (Nat)"/>
    <property type="match status" value="1"/>
</dbReference>
<dbReference type="STRING" id="341036.SAMN05660649_00530"/>
<dbReference type="PROSITE" id="PS51186">
    <property type="entry name" value="GNAT"/>
    <property type="match status" value="1"/>
</dbReference>
<dbReference type="InterPro" id="IPR000182">
    <property type="entry name" value="GNAT_dom"/>
</dbReference>
<proteinExistence type="predicted"/>
<dbReference type="Proteomes" id="UP000199337">
    <property type="component" value="Unassembled WGS sequence"/>
</dbReference>
<keyword evidence="3" id="KW-1185">Reference proteome</keyword>
<dbReference type="InterPro" id="IPR016181">
    <property type="entry name" value="Acyl_CoA_acyltransferase"/>
</dbReference>
<gene>
    <name evidence="2" type="ORF">SAMN05660649_00530</name>
</gene>
<dbReference type="EMBL" id="FOOX01000002">
    <property type="protein sequence ID" value="SFG06325.1"/>
    <property type="molecule type" value="Genomic_DNA"/>
</dbReference>
<evidence type="ECO:0000313" key="2">
    <source>
        <dbReference type="EMBL" id="SFG06325.1"/>
    </source>
</evidence>
<reference evidence="3" key="1">
    <citation type="submission" date="2016-10" db="EMBL/GenBank/DDBJ databases">
        <authorList>
            <person name="Varghese N."/>
            <person name="Submissions S."/>
        </authorList>
    </citation>
    <scope>NUCLEOTIDE SEQUENCE [LARGE SCALE GENOMIC DNA]</scope>
    <source>
        <strain evidence="3">DSM 17038</strain>
    </source>
</reference>
<evidence type="ECO:0000313" key="3">
    <source>
        <dbReference type="Proteomes" id="UP000199337"/>
    </source>
</evidence>
<organism evidence="2 3">
    <name type="scientific">Desulfotruncus arcticus DSM 17038</name>
    <dbReference type="NCBI Taxonomy" id="1121424"/>
    <lineage>
        <taxon>Bacteria</taxon>
        <taxon>Bacillati</taxon>
        <taxon>Bacillota</taxon>
        <taxon>Clostridia</taxon>
        <taxon>Eubacteriales</taxon>
        <taxon>Desulfallaceae</taxon>
        <taxon>Desulfotruncus</taxon>
    </lineage>
</organism>
<protein>
    <recommendedName>
        <fullName evidence="1">N-acetyltransferase domain-containing protein</fullName>
    </recommendedName>
</protein>
<evidence type="ECO:0000259" key="1">
    <source>
        <dbReference type="PROSITE" id="PS51186"/>
    </source>
</evidence>
<dbReference type="Gene3D" id="3.40.630.30">
    <property type="match status" value="1"/>
</dbReference>
<dbReference type="GO" id="GO:0016747">
    <property type="term" value="F:acyltransferase activity, transferring groups other than amino-acyl groups"/>
    <property type="evidence" value="ECO:0007669"/>
    <property type="project" value="InterPro"/>
</dbReference>
<feature type="domain" description="N-acetyltransferase" evidence="1">
    <location>
        <begin position="27"/>
        <end position="177"/>
    </location>
</feature>
<sequence length="198" mass="23695">MIQMSSFTINKIAYNLKTNIKYDHKLNDIFRFAYEEYKQFYPDFKEWFYDKMVIDFYKGNRIIYAIENEYNNIYGIAILKKPNNSISSNKICSLYLLKEIRKLGLGTLLFTDFYKEFNENIFNPNLVITVPEERLFETDGGIQFYRFLNNHGFKLKNANRGKYRLGYHEYVFIKNLSGVNHGNQRYNNHSAQICLRNS</sequence>